<gene>
    <name evidence="1" type="ORF">NC799_14500</name>
</gene>
<dbReference type="InterPro" id="IPR035965">
    <property type="entry name" value="PAS-like_dom_sf"/>
</dbReference>
<dbReference type="SUPFAM" id="SSF55785">
    <property type="entry name" value="PYP-like sensor domain (PAS domain)"/>
    <property type="match status" value="1"/>
</dbReference>
<sequence length="73" mass="8552">MSSKQENLVNYSDSEIRNNTLEVLEHISDGYYFLNTNWEFRFVNKAAEDFFAKSREVLMGGTWGQERCPTSHI</sequence>
<evidence type="ECO:0000313" key="1">
    <source>
        <dbReference type="EMBL" id="MDC3418099.1"/>
    </source>
</evidence>
<organism evidence="1 2">
    <name type="scientific">Aquibacillus salsiterrae</name>
    <dbReference type="NCBI Taxonomy" id="2950439"/>
    <lineage>
        <taxon>Bacteria</taxon>
        <taxon>Bacillati</taxon>
        <taxon>Bacillota</taxon>
        <taxon>Bacilli</taxon>
        <taxon>Bacillales</taxon>
        <taxon>Bacillaceae</taxon>
        <taxon>Aquibacillus</taxon>
    </lineage>
</organism>
<protein>
    <submittedName>
        <fullName evidence="1">PAS domain-containing protein</fullName>
    </submittedName>
</protein>
<dbReference type="AlphaFoldDB" id="A0A9X3WIP2"/>
<keyword evidence="2" id="KW-1185">Reference proteome</keyword>
<dbReference type="Gene3D" id="3.30.450.20">
    <property type="entry name" value="PAS domain"/>
    <property type="match status" value="1"/>
</dbReference>
<evidence type="ECO:0000313" key="2">
    <source>
        <dbReference type="Proteomes" id="UP001145069"/>
    </source>
</evidence>
<dbReference type="InterPro" id="IPR000014">
    <property type="entry name" value="PAS"/>
</dbReference>
<name>A0A9X3WIP2_9BACI</name>
<dbReference type="RefSeq" id="WP_272447162.1">
    <property type="nucleotide sequence ID" value="NZ_JAMQKC010000019.1"/>
</dbReference>
<proteinExistence type="predicted"/>
<dbReference type="CDD" id="cd00130">
    <property type="entry name" value="PAS"/>
    <property type="match status" value="1"/>
</dbReference>
<dbReference type="Proteomes" id="UP001145069">
    <property type="component" value="Unassembled WGS sequence"/>
</dbReference>
<reference evidence="1" key="1">
    <citation type="submission" date="2022-06" db="EMBL/GenBank/DDBJ databases">
        <title>Aquibacillus sp. a new bacterium isolated from soil saline samples.</title>
        <authorList>
            <person name="Galisteo C."/>
            <person name="De La Haba R."/>
            <person name="Sanchez-Porro C."/>
            <person name="Ventosa A."/>
        </authorList>
    </citation>
    <scope>NUCLEOTIDE SEQUENCE</scope>
    <source>
        <strain evidence="1">3ASR75-54</strain>
    </source>
</reference>
<dbReference type="EMBL" id="JAMQKC010000019">
    <property type="protein sequence ID" value="MDC3418099.1"/>
    <property type="molecule type" value="Genomic_DNA"/>
</dbReference>
<comment type="caution">
    <text evidence="1">The sequence shown here is derived from an EMBL/GenBank/DDBJ whole genome shotgun (WGS) entry which is preliminary data.</text>
</comment>
<accession>A0A9X3WIP2</accession>